<keyword evidence="8 11" id="KW-1133">Transmembrane helix</keyword>
<evidence type="ECO:0000259" key="12">
    <source>
        <dbReference type="Pfam" id="PF00892"/>
    </source>
</evidence>
<dbReference type="GO" id="GO:0005886">
    <property type="term" value="C:plasma membrane"/>
    <property type="evidence" value="ECO:0007669"/>
    <property type="project" value="UniProtKB-SubCell"/>
</dbReference>
<keyword evidence="10 11" id="KW-0472">Membrane</keyword>
<evidence type="ECO:0000256" key="6">
    <source>
        <dbReference type="ARBA" id="ARBA00022692"/>
    </source>
</evidence>
<dbReference type="InterPro" id="IPR000390">
    <property type="entry name" value="Small_drug/metabolite_transptr"/>
</dbReference>
<evidence type="ECO:0000256" key="3">
    <source>
        <dbReference type="ARBA" id="ARBA00022516"/>
    </source>
</evidence>
<organism evidence="13 14">
    <name type="scientific">Pseudochrobactrum saccharolyticum</name>
    <dbReference type="NCBI Taxonomy" id="354352"/>
    <lineage>
        <taxon>Bacteria</taxon>
        <taxon>Pseudomonadati</taxon>
        <taxon>Pseudomonadota</taxon>
        <taxon>Alphaproteobacteria</taxon>
        <taxon>Hyphomicrobiales</taxon>
        <taxon>Brucellaceae</taxon>
        <taxon>Pseudochrobactrum</taxon>
    </lineage>
</organism>
<dbReference type="GO" id="GO:0009245">
    <property type="term" value="P:lipid A biosynthetic process"/>
    <property type="evidence" value="ECO:0007669"/>
    <property type="project" value="UniProtKB-KW"/>
</dbReference>
<evidence type="ECO:0000256" key="9">
    <source>
        <dbReference type="ARBA" id="ARBA00023098"/>
    </source>
</evidence>
<dbReference type="SUPFAM" id="SSF103481">
    <property type="entry name" value="Multidrug resistance efflux transporter EmrE"/>
    <property type="match status" value="2"/>
</dbReference>
<feature type="transmembrane region" description="Helical" evidence="11">
    <location>
        <begin position="169"/>
        <end position="186"/>
    </location>
</feature>
<evidence type="ECO:0000313" key="13">
    <source>
        <dbReference type="EMBL" id="MBB5092712.1"/>
    </source>
</evidence>
<evidence type="ECO:0000256" key="11">
    <source>
        <dbReference type="SAM" id="Phobius"/>
    </source>
</evidence>
<evidence type="ECO:0000256" key="5">
    <source>
        <dbReference type="ARBA" id="ARBA00022556"/>
    </source>
</evidence>
<feature type="transmembrane region" description="Helical" evidence="11">
    <location>
        <begin position="58"/>
        <end position="80"/>
    </location>
</feature>
<keyword evidence="4" id="KW-0997">Cell inner membrane</keyword>
<proteinExistence type="predicted"/>
<dbReference type="GO" id="GO:0022857">
    <property type="term" value="F:transmembrane transporter activity"/>
    <property type="evidence" value="ECO:0007669"/>
    <property type="project" value="InterPro"/>
</dbReference>
<feature type="transmembrane region" description="Helical" evidence="11">
    <location>
        <begin position="232"/>
        <end position="252"/>
    </location>
</feature>
<comment type="caution">
    <text evidence="13">The sequence shown here is derived from an EMBL/GenBank/DDBJ whole genome shotgun (WGS) entry which is preliminary data.</text>
</comment>
<accession>A0A7W8ALQ7</accession>
<keyword evidence="9" id="KW-0443">Lipid metabolism</keyword>
<evidence type="ECO:0000256" key="1">
    <source>
        <dbReference type="ARBA" id="ARBA00004651"/>
    </source>
</evidence>
<keyword evidence="5" id="KW-0441">Lipid A biosynthesis</keyword>
<comment type="subcellular location">
    <subcellularLocation>
        <location evidence="1">Cell membrane</location>
        <topology evidence="1">Multi-pass membrane protein</topology>
    </subcellularLocation>
</comment>
<sequence>MSGFVVLIVLFGALLHASWNVIVKSGTDKYLNAVLVCGAAGLVALVLIPFLPLPLAPSWPYMIISTIFQVCYLFMVAAAYSNGDMSLAYPLMRGTPPLLVAMAAGPLIGEVLGAGQWLAIGFISCGVLTMALGSRRKTAAGALGSRQKTAAGALGSRQKTAAGQNTSRTVIIALVNALFIAGYTLVDGIGVRVSGNAISYTLWAFLFNAIPVVSWGIWKYRGELVGHIRQRGHLAMIGGAGTLGSYGLALWAMTMAPVAMVAALRETSILFGMILSLFLLREHISLKRLAGALLIVCGTVLMRLV</sequence>
<evidence type="ECO:0000256" key="2">
    <source>
        <dbReference type="ARBA" id="ARBA00022475"/>
    </source>
</evidence>
<evidence type="ECO:0000256" key="8">
    <source>
        <dbReference type="ARBA" id="ARBA00022989"/>
    </source>
</evidence>
<gene>
    <name evidence="13" type="ORF">HNQ68_003275</name>
</gene>
<dbReference type="AlphaFoldDB" id="A0A7W8ALQ7"/>
<evidence type="ECO:0000256" key="4">
    <source>
        <dbReference type="ARBA" id="ARBA00022519"/>
    </source>
</evidence>
<dbReference type="InterPro" id="IPR037185">
    <property type="entry name" value="EmrE-like"/>
</dbReference>
<dbReference type="GO" id="GO:0009103">
    <property type="term" value="P:lipopolysaccharide biosynthetic process"/>
    <property type="evidence" value="ECO:0007669"/>
    <property type="project" value="UniProtKB-KW"/>
</dbReference>
<dbReference type="RefSeq" id="WP_151158000.1">
    <property type="nucleotide sequence ID" value="NZ_JACHIL010000007.1"/>
</dbReference>
<keyword evidence="7" id="KW-0448">Lipopolysaccharide biosynthesis</keyword>
<keyword evidence="14" id="KW-1185">Reference proteome</keyword>
<dbReference type="InterPro" id="IPR000620">
    <property type="entry name" value="EamA_dom"/>
</dbReference>
<feature type="transmembrane region" description="Helical" evidence="11">
    <location>
        <begin position="258"/>
        <end position="279"/>
    </location>
</feature>
<keyword evidence="6 11" id="KW-0812">Transmembrane</keyword>
<dbReference type="Proteomes" id="UP000531231">
    <property type="component" value="Unassembled WGS sequence"/>
</dbReference>
<feature type="transmembrane region" description="Helical" evidence="11">
    <location>
        <begin position="30"/>
        <end position="51"/>
    </location>
</feature>
<keyword evidence="2" id="KW-1003">Cell membrane</keyword>
<dbReference type="Gene3D" id="1.10.3730.20">
    <property type="match status" value="2"/>
</dbReference>
<dbReference type="PANTHER" id="PTHR30561">
    <property type="entry name" value="SMR FAMILY PROTON-DEPENDENT DRUG EFFLUX TRANSPORTER SUGE"/>
    <property type="match status" value="1"/>
</dbReference>
<feature type="transmembrane region" description="Helical" evidence="11">
    <location>
        <begin position="100"/>
        <end position="128"/>
    </location>
</feature>
<evidence type="ECO:0000256" key="10">
    <source>
        <dbReference type="ARBA" id="ARBA00023136"/>
    </source>
</evidence>
<feature type="transmembrane region" description="Helical" evidence="11">
    <location>
        <begin position="198"/>
        <end position="220"/>
    </location>
</feature>
<dbReference type="Pfam" id="PF00892">
    <property type="entry name" value="EamA"/>
    <property type="match status" value="1"/>
</dbReference>
<evidence type="ECO:0000256" key="7">
    <source>
        <dbReference type="ARBA" id="ARBA00022985"/>
    </source>
</evidence>
<dbReference type="PANTHER" id="PTHR30561:SF9">
    <property type="entry name" value="4-AMINO-4-DEOXY-L-ARABINOSE-PHOSPHOUNDECAPRENOL FLIPPASE SUBUNIT ARNF-RELATED"/>
    <property type="match status" value="1"/>
</dbReference>
<reference evidence="13 14" key="1">
    <citation type="submission" date="2020-08" db="EMBL/GenBank/DDBJ databases">
        <title>Genomic Encyclopedia of Type Strains, Phase IV (KMG-IV): sequencing the most valuable type-strain genomes for metagenomic binning, comparative biology and taxonomic classification.</title>
        <authorList>
            <person name="Goeker M."/>
        </authorList>
    </citation>
    <scope>NUCLEOTIDE SEQUENCE [LARGE SCALE GENOMIC DNA]</scope>
    <source>
        <strain evidence="13 14">DSM 25620</strain>
    </source>
</reference>
<evidence type="ECO:0000313" key="14">
    <source>
        <dbReference type="Proteomes" id="UP000531231"/>
    </source>
</evidence>
<keyword evidence="3" id="KW-0444">Lipid biosynthesis</keyword>
<feature type="domain" description="EamA" evidence="12">
    <location>
        <begin position="169"/>
        <end position="302"/>
    </location>
</feature>
<protein>
    <submittedName>
        <fullName evidence="13">Drug/metabolite transporter (DMT)-like permease</fullName>
    </submittedName>
</protein>
<name>A0A7W8ALQ7_9HYPH</name>
<dbReference type="EMBL" id="JACHIL010000007">
    <property type="protein sequence ID" value="MBB5092712.1"/>
    <property type="molecule type" value="Genomic_DNA"/>
</dbReference>